<keyword evidence="2" id="KW-0812">Transmembrane</keyword>
<feature type="transmembrane region" description="Helical" evidence="2">
    <location>
        <begin position="44"/>
        <end position="62"/>
    </location>
</feature>
<feature type="compositionally biased region" description="Low complexity" evidence="1">
    <location>
        <begin position="108"/>
        <end position="123"/>
    </location>
</feature>
<dbReference type="PANTHER" id="PTHR38687:SF1">
    <property type="entry name" value="CELL DIVISION PROTEIN DEDD"/>
    <property type="match status" value="1"/>
</dbReference>
<dbReference type="Proteomes" id="UP000215441">
    <property type="component" value="Unassembled WGS sequence"/>
</dbReference>
<keyword evidence="2" id="KW-1133">Transmembrane helix</keyword>
<reference evidence="4 5" key="1">
    <citation type="submission" date="2017-07" db="EMBL/GenBank/DDBJ databases">
        <title>Acidovorax KNDSW TSA 6 genome sequence and assembly.</title>
        <authorList>
            <person name="Mayilraj S."/>
        </authorList>
    </citation>
    <scope>NUCLEOTIDE SEQUENCE [LARGE SCALE GENOMIC DNA]</scope>
    <source>
        <strain evidence="4 5">KNDSW-TSA6</strain>
    </source>
</reference>
<feature type="domain" description="SPOR" evidence="3">
    <location>
        <begin position="204"/>
        <end position="282"/>
    </location>
</feature>
<dbReference type="AlphaFoldDB" id="A0A235EI56"/>
<dbReference type="Pfam" id="PF05036">
    <property type="entry name" value="SPOR"/>
    <property type="match status" value="1"/>
</dbReference>
<feature type="compositionally biased region" description="Pro residues" evidence="1">
    <location>
        <begin position="165"/>
        <end position="177"/>
    </location>
</feature>
<dbReference type="GO" id="GO:0032506">
    <property type="term" value="P:cytokinetic process"/>
    <property type="evidence" value="ECO:0007669"/>
    <property type="project" value="TreeGrafter"/>
</dbReference>
<evidence type="ECO:0000313" key="5">
    <source>
        <dbReference type="Proteomes" id="UP000215441"/>
    </source>
</evidence>
<dbReference type="InterPro" id="IPR007730">
    <property type="entry name" value="SPOR-like_dom"/>
</dbReference>
<feature type="region of interest" description="Disordered" evidence="1">
    <location>
        <begin position="1"/>
        <end position="30"/>
    </location>
</feature>
<accession>A0A235EI56</accession>
<dbReference type="Gene3D" id="3.30.70.1070">
    <property type="entry name" value="Sporulation related repeat"/>
    <property type="match status" value="1"/>
</dbReference>
<dbReference type="PROSITE" id="PS51724">
    <property type="entry name" value="SPOR"/>
    <property type="match status" value="1"/>
</dbReference>
<comment type="caution">
    <text evidence="4">The sequence shown here is derived from an EMBL/GenBank/DDBJ whole genome shotgun (WGS) entry which is preliminary data.</text>
</comment>
<dbReference type="GO" id="GO:0042834">
    <property type="term" value="F:peptidoglycan binding"/>
    <property type="evidence" value="ECO:0007669"/>
    <property type="project" value="InterPro"/>
</dbReference>
<evidence type="ECO:0000256" key="1">
    <source>
        <dbReference type="SAM" id="MobiDB-lite"/>
    </source>
</evidence>
<evidence type="ECO:0000256" key="2">
    <source>
        <dbReference type="SAM" id="Phobius"/>
    </source>
</evidence>
<dbReference type="RefSeq" id="WP_094290902.1">
    <property type="nucleotide sequence ID" value="NZ_NOIG01000011.1"/>
</dbReference>
<proteinExistence type="predicted"/>
<protein>
    <submittedName>
        <fullName evidence="4">Sporulation protein</fullName>
    </submittedName>
</protein>
<evidence type="ECO:0000313" key="4">
    <source>
        <dbReference type="EMBL" id="OYD48669.1"/>
    </source>
</evidence>
<organism evidence="4 5">
    <name type="scientific">Acidovorax kalamii</name>
    <dbReference type="NCBI Taxonomy" id="2004485"/>
    <lineage>
        <taxon>Bacteria</taxon>
        <taxon>Pseudomonadati</taxon>
        <taxon>Pseudomonadota</taxon>
        <taxon>Betaproteobacteria</taxon>
        <taxon>Burkholderiales</taxon>
        <taxon>Comamonadaceae</taxon>
        <taxon>Acidovorax</taxon>
    </lineage>
</organism>
<dbReference type="PANTHER" id="PTHR38687">
    <property type="entry name" value="CELL DIVISION PROTEIN DEDD-RELATED"/>
    <property type="match status" value="1"/>
</dbReference>
<dbReference type="GO" id="GO:0032153">
    <property type="term" value="C:cell division site"/>
    <property type="evidence" value="ECO:0007669"/>
    <property type="project" value="TreeGrafter"/>
</dbReference>
<dbReference type="EMBL" id="NOIG01000011">
    <property type="protein sequence ID" value="OYD48669.1"/>
    <property type="molecule type" value="Genomic_DNA"/>
</dbReference>
<name>A0A235EI56_9BURK</name>
<dbReference type="GO" id="GO:0030428">
    <property type="term" value="C:cell septum"/>
    <property type="evidence" value="ECO:0007669"/>
    <property type="project" value="TreeGrafter"/>
</dbReference>
<dbReference type="OrthoDB" id="9181370at2"/>
<keyword evidence="2" id="KW-0472">Membrane</keyword>
<dbReference type="InterPro" id="IPR052521">
    <property type="entry name" value="Cell_div_SPOR-domain"/>
</dbReference>
<feature type="region of interest" description="Disordered" evidence="1">
    <location>
        <begin position="108"/>
        <end position="186"/>
    </location>
</feature>
<sequence length="282" mass="29669">MAFFKFRWPGQGEQQQAEKPSRRGARTPQAESIEVMRRRARHRLIGAAVLVLVGVIGFPLLFDTQPRPVPVDIPIEIPDRNKVAPLVVPAPVAEAPVPKPATPALPQVAAPAVQRASAPRSAATNGLTEGEELVQSARPSAAKPAPAAPTVAAAAPAAAPKPDTKPPAAPAPAPEPKPAQRPDDSARARALLEGRSAEPAASANAEESRFIVQVGAFADAEKAREARTKVERAGLKTYTQVVDTKDGKRTRVRVGPFTNRAEADKAAARIKALELSASVLTL</sequence>
<feature type="compositionally biased region" description="Low complexity" evidence="1">
    <location>
        <begin position="137"/>
        <end position="161"/>
    </location>
</feature>
<keyword evidence="5" id="KW-1185">Reference proteome</keyword>
<dbReference type="SUPFAM" id="SSF110997">
    <property type="entry name" value="Sporulation related repeat"/>
    <property type="match status" value="1"/>
</dbReference>
<evidence type="ECO:0000259" key="3">
    <source>
        <dbReference type="PROSITE" id="PS51724"/>
    </source>
</evidence>
<dbReference type="InterPro" id="IPR036680">
    <property type="entry name" value="SPOR-like_sf"/>
</dbReference>
<gene>
    <name evidence="4" type="ORF">CBY09_17740</name>
</gene>